<proteinExistence type="predicted"/>
<name>A0ABT3R643_9HYPH</name>
<evidence type="ECO:0000313" key="1">
    <source>
        <dbReference type="EMBL" id="MCX2724508.1"/>
    </source>
</evidence>
<organism evidence="1 2">
    <name type="scientific">Roseibium salinum</name>
    <dbReference type="NCBI Taxonomy" id="1604349"/>
    <lineage>
        <taxon>Bacteria</taxon>
        <taxon>Pseudomonadati</taxon>
        <taxon>Pseudomonadota</taxon>
        <taxon>Alphaproteobacteria</taxon>
        <taxon>Hyphomicrobiales</taxon>
        <taxon>Stappiaceae</taxon>
        <taxon>Roseibium</taxon>
    </lineage>
</organism>
<sequence length="638" mass="70845">MKTADLLKKNKIRTALIVDDGYDTSPRLTDLGATNADWATFFDDLTDVDVETLQRAYSAFDPDSDTDYSKDETFLRITWSIRDQLSPEAVEHIFSDYQSSQEAMGSVLRQAEKRLKSFGLKVTTAGRDFARAAERADLILIDLYLGSQHSSDDMEQSIQGLRSAIEAQRKSPPAIILMSSHPNVVAKRGKFRDEARVFASGFRAIRKADIDKEGRVDQMLFELAQHRQDSLKLTSFLETWREGIQRAMDATSHDIRRLDLEDIAQLQNLLLDDEQALRGSYMLDLVDRLLLHDIEADKPTIASAKKLNTMDSDEHPPNTITETKDNLQLIQKTLYIHPSRRDLDSPDGYPVAFGDIIALRDGAKAPPGSIFAGARTSVFAVMTPACDLLRDPPSAKRVLLIEGECKPVDAVAYSPPMPGDADPRTIVLLHGKSKVGVAWKTKRLATLTKTVMENLIAKDGVFVAGRLRSEYALELQQAMLSGVGRVGNMAPMPSNYPIVATVYYPDNERNFVPLNIKLNGMCVIGRASDKKVVRIGFDSIQRHDFADALRSVVNNVNGRSRDRIRQCLSPECINALFTEGFACDIGKASSKHVPCKPRLGSETQQIGTIVYASDADAKIQDPGQRQSAGLIFEVMENR</sequence>
<reference evidence="1 2" key="1">
    <citation type="journal article" date="2016" name="Int. J. Syst. Evol. Microbiol.">
        <title>Labrenzia salina sp. nov., isolated from the rhizosphere of the halophyte Arthrocnemum macrostachyum.</title>
        <authorList>
            <person name="Camacho M."/>
            <person name="Redondo-Gomez S."/>
            <person name="Rodriguez-Llorente I."/>
            <person name="Rohde M."/>
            <person name="Sproer C."/>
            <person name="Schumann P."/>
            <person name="Klenk H.P."/>
            <person name="Montero-Calasanz M.D.C."/>
        </authorList>
    </citation>
    <scope>NUCLEOTIDE SEQUENCE [LARGE SCALE GENOMIC DNA]</scope>
    <source>
        <strain evidence="1 2">DSM 29163</strain>
    </source>
</reference>
<dbReference type="EMBL" id="JAPEVI010000003">
    <property type="protein sequence ID" value="MCX2724508.1"/>
    <property type="molecule type" value="Genomic_DNA"/>
</dbReference>
<dbReference type="Proteomes" id="UP001300261">
    <property type="component" value="Unassembled WGS sequence"/>
</dbReference>
<comment type="caution">
    <text evidence="1">The sequence shown here is derived from an EMBL/GenBank/DDBJ whole genome shotgun (WGS) entry which is preliminary data.</text>
</comment>
<dbReference type="RefSeq" id="WP_265964572.1">
    <property type="nucleotide sequence ID" value="NZ_JAPEVI010000003.1"/>
</dbReference>
<evidence type="ECO:0000313" key="2">
    <source>
        <dbReference type="Proteomes" id="UP001300261"/>
    </source>
</evidence>
<protein>
    <recommendedName>
        <fullName evidence="3">Response receiver domain-containing protein</fullName>
    </recommendedName>
</protein>
<gene>
    <name evidence="1" type="ORF">ON753_19395</name>
</gene>
<keyword evidence="2" id="KW-1185">Reference proteome</keyword>
<accession>A0ABT3R643</accession>
<evidence type="ECO:0008006" key="3">
    <source>
        <dbReference type="Google" id="ProtNLM"/>
    </source>
</evidence>